<evidence type="ECO:0000313" key="2">
    <source>
        <dbReference type="EMBL" id="CAF1166874.1"/>
    </source>
</evidence>
<reference evidence="2" key="1">
    <citation type="submission" date="2021-02" db="EMBL/GenBank/DDBJ databases">
        <authorList>
            <person name="Nowell W R."/>
        </authorList>
    </citation>
    <scope>NUCLEOTIDE SEQUENCE</scope>
</reference>
<evidence type="ECO:0000259" key="1">
    <source>
        <dbReference type="Pfam" id="PF26215"/>
    </source>
</evidence>
<proteinExistence type="predicted"/>
<dbReference type="Pfam" id="PF26215">
    <property type="entry name" value="HTH_animal"/>
    <property type="match status" value="1"/>
</dbReference>
<dbReference type="PANTHER" id="PTHR21301">
    <property type="entry name" value="REVERSE TRANSCRIPTASE"/>
    <property type="match status" value="1"/>
</dbReference>
<feature type="domain" description="Helix-turn-helix" evidence="1">
    <location>
        <begin position="448"/>
        <end position="508"/>
    </location>
</feature>
<dbReference type="PANTHER" id="PTHR21301:SF10">
    <property type="entry name" value="REVERSE TRANSCRIPTASE DOMAIN-CONTAINING PROTEIN"/>
    <property type="match status" value="1"/>
</dbReference>
<evidence type="ECO:0000313" key="3">
    <source>
        <dbReference type="Proteomes" id="UP000663828"/>
    </source>
</evidence>
<dbReference type="InterPro" id="IPR058912">
    <property type="entry name" value="HTH_animal"/>
</dbReference>
<protein>
    <recommendedName>
        <fullName evidence="1">Helix-turn-helix domain-containing protein</fullName>
    </recommendedName>
</protein>
<sequence length="602" mass="69303">MMHLISTSYYILLQKDAWQDLHDFGTKNGTWPMKISKSIARDHCTCQMITPLKRLIEQCQMLKTEMMDKCVENGLRRLKDKFIYKKAMLQHNYDDQQAITKFYSLRPSKEQIHLAKKICHSAAVELKLDSSVIDDDECANLASRCSKTITQLKCDIMVLTLATMDNTIRGHIKKAAELKQKFLSDGQHRSQLATKELYDLSGHLNIRARYEHALLKNIRRLIDKQPHAIVRRTDKTAYMTIINAYEVFSDGKSPLHNSLTAVQTLLGALLQEKVIDKKLCSKLLPKMNNLELAHFHFIPKPHKPGTPLRPIIASINAPTTNISKFLNDLLTPLFLKVTRETTFTNNLYTMIPRTGALQALASFVEELWSPNQSSFFLLLSKYIDDIVMTTNLSIEEITNLLEKMQHKDPNISISYKIDSAIDFLDVAIENNLGHLKTSIFHKSSAESYILPYTSDHPHHIHRNIPYAALLRAARLCSNVRDFDMERIRIDVSLLLNDYPFDFISEHFQRFFYISNAQKVVIQSDQETYSQLHHRLLHQLSQREKQLQSMMQNYDQVPGALVVKPWNTKLMYPNLSSKVAQHAIFNQHFTNGGQNGTNIQVQL</sequence>
<dbReference type="Proteomes" id="UP000663828">
    <property type="component" value="Unassembled WGS sequence"/>
</dbReference>
<name>A0A814TVL8_ADIRI</name>
<gene>
    <name evidence="2" type="ORF">XAT740_LOCUS21800</name>
</gene>
<dbReference type="AlphaFoldDB" id="A0A814TVL8"/>
<organism evidence="2 3">
    <name type="scientific">Adineta ricciae</name>
    <name type="common">Rotifer</name>
    <dbReference type="NCBI Taxonomy" id="249248"/>
    <lineage>
        <taxon>Eukaryota</taxon>
        <taxon>Metazoa</taxon>
        <taxon>Spiralia</taxon>
        <taxon>Gnathifera</taxon>
        <taxon>Rotifera</taxon>
        <taxon>Eurotatoria</taxon>
        <taxon>Bdelloidea</taxon>
        <taxon>Adinetida</taxon>
        <taxon>Adinetidae</taxon>
        <taxon>Adineta</taxon>
    </lineage>
</organism>
<keyword evidence="3" id="KW-1185">Reference proteome</keyword>
<accession>A0A814TVL8</accession>
<comment type="caution">
    <text evidence="2">The sequence shown here is derived from an EMBL/GenBank/DDBJ whole genome shotgun (WGS) entry which is preliminary data.</text>
</comment>
<dbReference type="EMBL" id="CAJNOR010001577">
    <property type="protein sequence ID" value="CAF1166874.1"/>
    <property type="molecule type" value="Genomic_DNA"/>
</dbReference>